<dbReference type="Proteomes" id="UP000078200">
    <property type="component" value="Unassembled WGS sequence"/>
</dbReference>
<sequence length="96" mass="10687">MLKQNDEVLMSCMAAIGNLKREMYNLEFRSSQTGHTSDFGNTQTASTMTSTPSHVVETKTVAFGLMKQEVREKSAAMFFEYDLTGKSPSEFGDFAI</sequence>
<name>A0A1A9UQU0_GLOAU</name>
<evidence type="ECO:0000313" key="2">
    <source>
        <dbReference type="EnsemblMetazoa" id="GAUT012413-PA"/>
    </source>
</evidence>
<organism evidence="2 3">
    <name type="scientific">Glossina austeni</name>
    <name type="common">Savannah tsetse fly</name>
    <dbReference type="NCBI Taxonomy" id="7395"/>
    <lineage>
        <taxon>Eukaryota</taxon>
        <taxon>Metazoa</taxon>
        <taxon>Ecdysozoa</taxon>
        <taxon>Arthropoda</taxon>
        <taxon>Hexapoda</taxon>
        <taxon>Insecta</taxon>
        <taxon>Pterygota</taxon>
        <taxon>Neoptera</taxon>
        <taxon>Endopterygota</taxon>
        <taxon>Diptera</taxon>
        <taxon>Brachycera</taxon>
        <taxon>Muscomorpha</taxon>
        <taxon>Hippoboscoidea</taxon>
        <taxon>Glossinidae</taxon>
        <taxon>Glossina</taxon>
    </lineage>
</organism>
<protein>
    <submittedName>
        <fullName evidence="2">Uncharacterized protein</fullName>
    </submittedName>
</protein>
<accession>A0A1A9UQU0</accession>
<reference evidence="2" key="1">
    <citation type="submission" date="2020-05" db="UniProtKB">
        <authorList>
            <consortium name="EnsemblMetazoa"/>
        </authorList>
    </citation>
    <scope>IDENTIFICATION</scope>
    <source>
        <strain evidence="2">TTRI</strain>
    </source>
</reference>
<proteinExistence type="predicted"/>
<feature type="region of interest" description="Disordered" evidence="1">
    <location>
        <begin position="32"/>
        <end position="52"/>
    </location>
</feature>
<dbReference type="EnsemblMetazoa" id="GAUT012413-RA">
    <property type="protein sequence ID" value="GAUT012413-PA"/>
    <property type="gene ID" value="GAUT012413"/>
</dbReference>
<keyword evidence="3" id="KW-1185">Reference proteome</keyword>
<dbReference type="VEuPathDB" id="VectorBase:GAUT012413"/>
<dbReference type="AlphaFoldDB" id="A0A1A9UQU0"/>
<evidence type="ECO:0000256" key="1">
    <source>
        <dbReference type="SAM" id="MobiDB-lite"/>
    </source>
</evidence>
<evidence type="ECO:0000313" key="3">
    <source>
        <dbReference type="Proteomes" id="UP000078200"/>
    </source>
</evidence>